<accession>A0A067WCC1</accession>
<keyword evidence="1" id="KW-0732">Signal</keyword>
<feature type="chain" id="PRO_5001647803" evidence="1">
    <location>
        <begin position="20"/>
        <end position="57"/>
    </location>
</feature>
<evidence type="ECO:0000313" key="3">
    <source>
        <dbReference type="Proteomes" id="UP000027015"/>
    </source>
</evidence>
<name>A0A067WCC1_9HYPH</name>
<gene>
    <name evidence="2" type="ORF">O9A_00060</name>
</gene>
<sequence>MNIRYFFIAGAMTSSLALAMQENNYIINDQQAHIINPYTIPGSDLQFIELINIELNK</sequence>
<dbReference type="AlphaFoldDB" id="A0A067WCC1"/>
<dbReference type="eggNOG" id="ENOG50301M3">
    <property type="taxonomic scope" value="Bacteria"/>
</dbReference>
<proteinExistence type="predicted"/>
<reference evidence="2 3" key="1">
    <citation type="submission" date="2012-04" db="EMBL/GenBank/DDBJ databases">
        <title>The Genome Sequence of Bartonella koehlerae C-29.</title>
        <authorList>
            <consortium name="The Broad Institute Genome Sequencing Platform"/>
            <consortium name="The Broad Institute Genome Sequencing Center for Infectious Disease"/>
            <person name="Feldgarden M."/>
            <person name="Kirby J."/>
            <person name="Kosoy M."/>
            <person name="Birtles R."/>
            <person name="Probert W.S."/>
            <person name="Chiaraviglio L."/>
            <person name="Walker B."/>
            <person name="Young S.K."/>
            <person name="Zeng Q."/>
            <person name="Gargeya S."/>
            <person name="Fitzgerald M."/>
            <person name="Haas B."/>
            <person name="Abouelleil A."/>
            <person name="Alvarado L."/>
            <person name="Arachchi H.M."/>
            <person name="Berlin A.M."/>
            <person name="Chapman S.B."/>
            <person name="Goldberg J."/>
            <person name="Griggs A."/>
            <person name="Gujja S."/>
            <person name="Hansen M."/>
            <person name="Howarth C."/>
            <person name="Imamovic A."/>
            <person name="Larimer J."/>
            <person name="McCowen C."/>
            <person name="Montmayeur A."/>
            <person name="Murphy C."/>
            <person name="Neiman D."/>
            <person name="Pearson M."/>
            <person name="Priest M."/>
            <person name="Roberts A."/>
            <person name="Saif S."/>
            <person name="Shea T."/>
            <person name="Sisk P."/>
            <person name="Sykes S."/>
            <person name="Wortman J."/>
            <person name="Nusbaum C."/>
            <person name="Birren B."/>
        </authorList>
    </citation>
    <scope>NUCLEOTIDE SEQUENCE [LARGE SCALE GENOMIC DNA]</scope>
    <source>
        <strain evidence="2 3">C-29</strain>
    </source>
</reference>
<dbReference type="HOGENOM" id="CLU_2987361_0_0_5"/>
<keyword evidence="3" id="KW-1185">Reference proteome</keyword>
<evidence type="ECO:0000256" key="1">
    <source>
        <dbReference type="SAM" id="SignalP"/>
    </source>
</evidence>
<feature type="signal peptide" evidence="1">
    <location>
        <begin position="1"/>
        <end position="19"/>
    </location>
</feature>
<dbReference type="Proteomes" id="UP000027015">
    <property type="component" value="Unassembled WGS sequence"/>
</dbReference>
<protein>
    <submittedName>
        <fullName evidence="2">Uncharacterized protein</fullName>
    </submittedName>
</protein>
<organism evidence="2 3">
    <name type="scientific">Bartonella koehlerae C-29</name>
    <dbReference type="NCBI Taxonomy" id="1134510"/>
    <lineage>
        <taxon>Bacteria</taxon>
        <taxon>Pseudomonadati</taxon>
        <taxon>Pseudomonadota</taxon>
        <taxon>Alphaproteobacteria</taxon>
        <taxon>Hyphomicrobiales</taxon>
        <taxon>Bartonellaceae</taxon>
        <taxon>Bartonella</taxon>
    </lineage>
</organism>
<dbReference type="PATRIC" id="fig|1134510.3.peg.87"/>
<comment type="caution">
    <text evidence="2">The sequence shown here is derived from an EMBL/GenBank/DDBJ whole genome shotgun (WGS) entry which is preliminary data.</text>
</comment>
<dbReference type="EMBL" id="AHPL01000001">
    <property type="protein sequence ID" value="KEC56566.1"/>
    <property type="molecule type" value="Genomic_DNA"/>
</dbReference>
<evidence type="ECO:0000313" key="2">
    <source>
        <dbReference type="EMBL" id="KEC56566.1"/>
    </source>
</evidence>